<dbReference type="GO" id="GO:0016491">
    <property type="term" value="F:oxidoreductase activity"/>
    <property type="evidence" value="ECO:0007669"/>
    <property type="project" value="UniProtKB-KW"/>
</dbReference>
<dbReference type="InterPro" id="IPR012336">
    <property type="entry name" value="Thioredoxin-like_fold"/>
</dbReference>
<dbReference type="Proteomes" id="UP000753196">
    <property type="component" value="Unassembled WGS sequence"/>
</dbReference>
<evidence type="ECO:0000259" key="8">
    <source>
        <dbReference type="PROSITE" id="PS51352"/>
    </source>
</evidence>
<keyword evidence="5" id="KW-0676">Redox-active center</keyword>
<evidence type="ECO:0000256" key="2">
    <source>
        <dbReference type="ARBA" id="ARBA00022729"/>
    </source>
</evidence>
<comment type="caution">
    <text evidence="9">The sequence shown here is derived from an EMBL/GenBank/DDBJ whole genome shotgun (WGS) entry which is preliminary data.</text>
</comment>
<organism evidence="9 10">
    <name type="scientific">Candidatus Sungiibacteriota bacterium</name>
    <dbReference type="NCBI Taxonomy" id="2750080"/>
    <lineage>
        <taxon>Bacteria</taxon>
        <taxon>Candidatus Sungiibacteriota</taxon>
    </lineage>
</organism>
<feature type="region of interest" description="Disordered" evidence="6">
    <location>
        <begin position="1"/>
        <end position="24"/>
    </location>
</feature>
<dbReference type="AlphaFoldDB" id="A0A932VRY5"/>
<dbReference type="EMBL" id="JACQCR010000056">
    <property type="protein sequence ID" value="MBI3631154.1"/>
    <property type="molecule type" value="Genomic_DNA"/>
</dbReference>
<dbReference type="Gene3D" id="3.40.30.10">
    <property type="entry name" value="Glutaredoxin"/>
    <property type="match status" value="1"/>
</dbReference>
<evidence type="ECO:0000256" key="5">
    <source>
        <dbReference type="ARBA" id="ARBA00023284"/>
    </source>
</evidence>
<evidence type="ECO:0000256" key="6">
    <source>
        <dbReference type="SAM" id="MobiDB-lite"/>
    </source>
</evidence>
<feature type="domain" description="Thioredoxin" evidence="8">
    <location>
        <begin position="50"/>
        <end position="248"/>
    </location>
</feature>
<comment type="similarity">
    <text evidence="1">Belongs to the thioredoxin family. DsbA subfamily.</text>
</comment>
<feature type="compositionally biased region" description="Acidic residues" evidence="6">
    <location>
        <begin position="1"/>
        <end position="17"/>
    </location>
</feature>
<sequence>MKYQDERDEDEVLEDDERERTPTQSNSYVIPAAILVAGAMVAGAVMYANRSNPASAPRVAAVANPGSVTSADIQKIAGNGPFLGNPASPVTVVEFGDFQCPYCGKFFKTAEQQIINQYVKTGKVKFAYRNFAFLGQESEWAATAAGCAGEQGKFWEYHNYLFAHQNGENEGAFTKDNLKHFALGLGLDPTAFNSCLDADKYLPDVRKDTDEGRAFGVNGTPANFINGQLITGAVPFEQLAAAIDEALGKTK</sequence>
<evidence type="ECO:0000256" key="4">
    <source>
        <dbReference type="ARBA" id="ARBA00023157"/>
    </source>
</evidence>
<keyword evidence="3" id="KW-0560">Oxidoreductase</keyword>
<proteinExistence type="inferred from homology"/>
<gene>
    <name evidence="9" type="ORF">HY221_02350</name>
</gene>
<dbReference type="Pfam" id="PF13462">
    <property type="entry name" value="Thioredoxin_4"/>
    <property type="match status" value="1"/>
</dbReference>
<dbReference type="PANTHER" id="PTHR13887">
    <property type="entry name" value="GLUTATHIONE S-TRANSFERASE KAPPA"/>
    <property type="match status" value="1"/>
</dbReference>
<reference evidence="9" key="1">
    <citation type="submission" date="2020-07" db="EMBL/GenBank/DDBJ databases">
        <title>Huge and variable diversity of episymbiotic CPR bacteria and DPANN archaea in groundwater ecosystems.</title>
        <authorList>
            <person name="He C.Y."/>
            <person name="Keren R."/>
            <person name="Whittaker M."/>
            <person name="Farag I.F."/>
            <person name="Doudna J."/>
            <person name="Cate J.H.D."/>
            <person name="Banfield J.F."/>
        </authorList>
    </citation>
    <scope>NUCLEOTIDE SEQUENCE</scope>
    <source>
        <strain evidence="9">NC_groundwater_973_Pr1_S-0.2um_54_13</strain>
    </source>
</reference>
<dbReference type="InterPro" id="IPR036249">
    <property type="entry name" value="Thioredoxin-like_sf"/>
</dbReference>
<keyword evidence="4" id="KW-1015">Disulfide bond</keyword>
<keyword evidence="7" id="KW-0812">Transmembrane</keyword>
<keyword evidence="7" id="KW-1133">Transmembrane helix</keyword>
<evidence type="ECO:0000313" key="10">
    <source>
        <dbReference type="Proteomes" id="UP000753196"/>
    </source>
</evidence>
<accession>A0A932VRY5</accession>
<evidence type="ECO:0000256" key="3">
    <source>
        <dbReference type="ARBA" id="ARBA00023002"/>
    </source>
</evidence>
<protein>
    <submittedName>
        <fullName evidence="9">DsbA family protein</fullName>
    </submittedName>
</protein>
<dbReference type="PANTHER" id="PTHR13887:SF14">
    <property type="entry name" value="DISULFIDE BOND FORMATION PROTEIN D"/>
    <property type="match status" value="1"/>
</dbReference>
<dbReference type="InterPro" id="IPR013766">
    <property type="entry name" value="Thioredoxin_domain"/>
</dbReference>
<keyword evidence="7" id="KW-0472">Membrane</keyword>
<dbReference type="SUPFAM" id="SSF52833">
    <property type="entry name" value="Thioredoxin-like"/>
    <property type="match status" value="1"/>
</dbReference>
<evidence type="ECO:0000256" key="1">
    <source>
        <dbReference type="ARBA" id="ARBA00005791"/>
    </source>
</evidence>
<name>A0A932VRY5_9BACT</name>
<keyword evidence="2" id="KW-0732">Signal</keyword>
<dbReference type="PROSITE" id="PS51352">
    <property type="entry name" value="THIOREDOXIN_2"/>
    <property type="match status" value="1"/>
</dbReference>
<evidence type="ECO:0000256" key="7">
    <source>
        <dbReference type="SAM" id="Phobius"/>
    </source>
</evidence>
<feature type="transmembrane region" description="Helical" evidence="7">
    <location>
        <begin position="28"/>
        <end position="48"/>
    </location>
</feature>
<evidence type="ECO:0000313" key="9">
    <source>
        <dbReference type="EMBL" id="MBI3631154.1"/>
    </source>
</evidence>